<dbReference type="STRING" id="35608.A0A2U1ML97"/>
<name>A0A2U1ML97_ARTAN</name>
<evidence type="ECO:0000256" key="1">
    <source>
        <dbReference type="SAM" id="MobiDB-lite"/>
    </source>
</evidence>
<sequence length="307" mass="35400">MDHVSLPSFYLSAPTSPGCRSPDNGQYYSTWSGPLQQVGYGSFGYESYTDKTDEDQFEFKFNTKEEEHQYRLPARANSFSTLTFADELFCNGQVLPLKLPPRLQTSVPTSPKSFSSRVRSPFAQRCTWNDGFDPFLIALEKVSEETDGRVSVHRRSRSYSPFRGRSFSRKVDCTKDWDYGQEKGPAITKVMEPKGSSYSRWVRSQTMVTRPKARTTMKKLWLGRRVRDADFSHNQPVKPMKQSDSTSGKESKMQKVKSVLFRYASLKKETSESNQSREIVTISKISYFKRLSLSLKTNRRKKESWLL</sequence>
<gene>
    <name evidence="2" type="ORF">CTI12_AA368510</name>
</gene>
<dbReference type="Proteomes" id="UP000245207">
    <property type="component" value="Unassembled WGS sequence"/>
</dbReference>
<accession>A0A2U1ML97</accession>
<protein>
    <submittedName>
        <fullName evidence="2">Uncharacterized protein</fullName>
    </submittedName>
</protein>
<dbReference type="InterPro" id="IPR012442">
    <property type="entry name" value="DUF1645_plant"/>
</dbReference>
<evidence type="ECO:0000313" key="3">
    <source>
        <dbReference type="Proteomes" id="UP000245207"/>
    </source>
</evidence>
<reference evidence="2 3" key="1">
    <citation type="journal article" date="2018" name="Mol. Plant">
        <title>The genome of Artemisia annua provides insight into the evolution of Asteraceae family and artemisinin biosynthesis.</title>
        <authorList>
            <person name="Shen Q."/>
            <person name="Zhang L."/>
            <person name="Liao Z."/>
            <person name="Wang S."/>
            <person name="Yan T."/>
            <person name="Shi P."/>
            <person name="Liu M."/>
            <person name="Fu X."/>
            <person name="Pan Q."/>
            <person name="Wang Y."/>
            <person name="Lv Z."/>
            <person name="Lu X."/>
            <person name="Zhang F."/>
            <person name="Jiang W."/>
            <person name="Ma Y."/>
            <person name="Chen M."/>
            <person name="Hao X."/>
            <person name="Li L."/>
            <person name="Tang Y."/>
            <person name="Lv G."/>
            <person name="Zhou Y."/>
            <person name="Sun X."/>
            <person name="Brodelius P.E."/>
            <person name="Rose J.K.C."/>
            <person name="Tang K."/>
        </authorList>
    </citation>
    <scope>NUCLEOTIDE SEQUENCE [LARGE SCALE GENOMIC DNA]</scope>
    <source>
        <strain evidence="3">cv. Huhao1</strain>
        <tissue evidence="2">Leaf</tissue>
    </source>
</reference>
<dbReference type="EMBL" id="PKPP01004971">
    <property type="protein sequence ID" value="PWA61996.1"/>
    <property type="molecule type" value="Genomic_DNA"/>
</dbReference>
<dbReference type="PANTHER" id="PTHR33095:SF47">
    <property type="entry name" value="AR781"/>
    <property type="match status" value="1"/>
</dbReference>
<feature type="region of interest" description="Disordered" evidence="1">
    <location>
        <begin position="232"/>
        <end position="253"/>
    </location>
</feature>
<evidence type="ECO:0000313" key="2">
    <source>
        <dbReference type="EMBL" id="PWA61996.1"/>
    </source>
</evidence>
<comment type="caution">
    <text evidence="2">The sequence shown here is derived from an EMBL/GenBank/DDBJ whole genome shotgun (WGS) entry which is preliminary data.</text>
</comment>
<dbReference type="PANTHER" id="PTHR33095">
    <property type="entry name" value="OS07G0619500 PROTEIN"/>
    <property type="match status" value="1"/>
</dbReference>
<dbReference type="OrthoDB" id="693822at2759"/>
<organism evidence="2 3">
    <name type="scientific">Artemisia annua</name>
    <name type="common">Sweet wormwood</name>
    <dbReference type="NCBI Taxonomy" id="35608"/>
    <lineage>
        <taxon>Eukaryota</taxon>
        <taxon>Viridiplantae</taxon>
        <taxon>Streptophyta</taxon>
        <taxon>Embryophyta</taxon>
        <taxon>Tracheophyta</taxon>
        <taxon>Spermatophyta</taxon>
        <taxon>Magnoliopsida</taxon>
        <taxon>eudicotyledons</taxon>
        <taxon>Gunneridae</taxon>
        <taxon>Pentapetalae</taxon>
        <taxon>asterids</taxon>
        <taxon>campanulids</taxon>
        <taxon>Asterales</taxon>
        <taxon>Asteraceae</taxon>
        <taxon>Asteroideae</taxon>
        <taxon>Anthemideae</taxon>
        <taxon>Artemisiinae</taxon>
        <taxon>Artemisia</taxon>
    </lineage>
</organism>
<proteinExistence type="predicted"/>
<keyword evidence="3" id="KW-1185">Reference proteome</keyword>
<dbReference type="Pfam" id="PF07816">
    <property type="entry name" value="DUF1645"/>
    <property type="match status" value="1"/>
</dbReference>
<dbReference type="AlphaFoldDB" id="A0A2U1ML97"/>